<keyword evidence="2" id="KW-0732">Signal</keyword>
<evidence type="ECO:0000313" key="4">
    <source>
        <dbReference type="Proteomes" id="UP001324287"/>
    </source>
</evidence>
<feature type="signal peptide" evidence="2">
    <location>
        <begin position="1"/>
        <end position="24"/>
    </location>
</feature>
<dbReference type="EMBL" id="CP141261">
    <property type="protein sequence ID" value="WRL64167.1"/>
    <property type="molecule type" value="Genomic_DNA"/>
</dbReference>
<proteinExistence type="predicted"/>
<dbReference type="PROSITE" id="PS51257">
    <property type="entry name" value="PROKAR_LIPOPROTEIN"/>
    <property type="match status" value="1"/>
</dbReference>
<dbReference type="RefSeq" id="WP_324275495.1">
    <property type="nucleotide sequence ID" value="NZ_CP141261.1"/>
</dbReference>
<gene>
    <name evidence="3" type="ORF">U6N30_32180</name>
</gene>
<name>A0ABZ1B030_9ACTN</name>
<evidence type="ECO:0008006" key="5">
    <source>
        <dbReference type="Google" id="ProtNLM"/>
    </source>
</evidence>
<sequence length="99" mass="9615">MKRSLRAKAAMSMAAALCTLSVAACGGSSDEEGTPAAGGGGDGAPETTELTVGVQPFAEVAALYVAVEEGLFDEEGLTVTPQVGAGGVPASSPAWCPGT</sequence>
<reference evidence="3 4" key="1">
    <citation type="submission" date="2023-12" db="EMBL/GenBank/DDBJ databases">
        <title>Blastococcus brunescens sp. nov., an actonobacterium isolated from sandstone collected in sahara desert.</title>
        <authorList>
            <person name="Gtari M."/>
            <person name="Ghodhbane F."/>
        </authorList>
    </citation>
    <scope>NUCLEOTIDE SEQUENCE [LARGE SCALE GENOMIC DNA]</scope>
    <source>
        <strain evidence="3 4">BMG 8361</strain>
    </source>
</reference>
<keyword evidence="4" id="KW-1185">Reference proteome</keyword>
<dbReference type="Proteomes" id="UP001324287">
    <property type="component" value="Chromosome"/>
</dbReference>
<evidence type="ECO:0000313" key="3">
    <source>
        <dbReference type="EMBL" id="WRL64167.1"/>
    </source>
</evidence>
<evidence type="ECO:0000256" key="1">
    <source>
        <dbReference type="SAM" id="MobiDB-lite"/>
    </source>
</evidence>
<feature type="chain" id="PRO_5045584911" description="SsuA/THI5-like domain-containing protein" evidence="2">
    <location>
        <begin position="25"/>
        <end position="99"/>
    </location>
</feature>
<accession>A0ABZ1B030</accession>
<organism evidence="3 4">
    <name type="scientific">Blastococcus brunescens</name>
    <dbReference type="NCBI Taxonomy" id="1564165"/>
    <lineage>
        <taxon>Bacteria</taxon>
        <taxon>Bacillati</taxon>
        <taxon>Actinomycetota</taxon>
        <taxon>Actinomycetes</taxon>
        <taxon>Geodermatophilales</taxon>
        <taxon>Geodermatophilaceae</taxon>
        <taxon>Blastococcus</taxon>
    </lineage>
</organism>
<evidence type="ECO:0000256" key="2">
    <source>
        <dbReference type="SAM" id="SignalP"/>
    </source>
</evidence>
<dbReference type="Gene3D" id="3.40.190.10">
    <property type="entry name" value="Periplasmic binding protein-like II"/>
    <property type="match status" value="1"/>
</dbReference>
<feature type="region of interest" description="Disordered" evidence="1">
    <location>
        <begin position="26"/>
        <end position="48"/>
    </location>
</feature>
<protein>
    <recommendedName>
        <fullName evidence="5">SsuA/THI5-like domain-containing protein</fullName>
    </recommendedName>
</protein>